<feature type="compositionally biased region" description="Basic and acidic residues" evidence="1">
    <location>
        <begin position="42"/>
        <end position="51"/>
    </location>
</feature>
<proteinExistence type="predicted"/>
<gene>
    <name evidence="2" type="ORF">GCM10017771_65300</name>
</gene>
<feature type="region of interest" description="Disordered" evidence="1">
    <location>
        <begin position="1"/>
        <end position="80"/>
    </location>
</feature>
<dbReference type="EMBL" id="BNAT01000028">
    <property type="protein sequence ID" value="GHE44971.1"/>
    <property type="molecule type" value="Genomic_DNA"/>
</dbReference>
<evidence type="ECO:0000313" key="2">
    <source>
        <dbReference type="EMBL" id="GHE44971.1"/>
    </source>
</evidence>
<feature type="compositionally biased region" description="Low complexity" evidence="1">
    <location>
        <begin position="56"/>
        <end position="70"/>
    </location>
</feature>
<dbReference type="AlphaFoldDB" id="A0A918ZBQ0"/>
<keyword evidence="3" id="KW-1185">Reference proteome</keyword>
<evidence type="ECO:0000256" key="1">
    <source>
        <dbReference type="SAM" id="MobiDB-lite"/>
    </source>
</evidence>
<dbReference type="Proteomes" id="UP000603227">
    <property type="component" value="Unassembled WGS sequence"/>
</dbReference>
<name>A0A918ZBQ0_9ACTN</name>
<reference evidence="2" key="1">
    <citation type="journal article" date="2014" name="Int. J. Syst. Evol. Microbiol.">
        <title>Complete genome sequence of Corynebacterium casei LMG S-19264T (=DSM 44701T), isolated from a smear-ripened cheese.</title>
        <authorList>
            <consortium name="US DOE Joint Genome Institute (JGI-PGF)"/>
            <person name="Walter F."/>
            <person name="Albersmeier A."/>
            <person name="Kalinowski J."/>
            <person name="Ruckert C."/>
        </authorList>
    </citation>
    <scope>NUCLEOTIDE SEQUENCE</scope>
    <source>
        <strain evidence="2">CGMCC 4.7403</strain>
    </source>
</reference>
<protein>
    <submittedName>
        <fullName evidence="2">Uncharacterized protein</fullName>
    </submittedName>
</protein>
<sequence length="80" mass="8317">MPRSSREACLSGGAVVDTALHPPRTTPEGCGTAGSRPQAAEAKGRGLDARHRLSLPRVPDSAARPASRRATGTRNGEQET</sequence>
<organism evidence="2 3">
    <name type="scientific">Streptomyces capitiformicae</name>
    <dbReference type="NCBI Taxonomy" id="2014920"/>
    <lineage>
        <taxon>Bacteria</taxon>
        <taxon>Bacillati</taxon>
        <taxon>Actinomycetota</taxon>
        <taxon>Actinomycetes</taxon>
        <taxon>Kitasatosporales</taxon>
        <taxon>Streptomycetaceae</taxon>
        <taxon>Streptomyces</taxon>
    </lineage>
</organism>
<comment type="caution">
    <text evidence="2">The sequence shown here is derived from an EMBL/GenBank/DDBJ whole genome shotgun (WGS) entry which is preliminary data.</text>
</comment>
<reference evidence="2" key="2">
    <citation type="submission" date="2020-09" db="EMBL/GenBank/DDBJ databases">
        <authorList>
            <person name="Sun Q."/>
            <person name="Zhou Y."/>
        </authorList>
    </citation>
    <scope>NUCLEOTIDE SEQUENCE</scope>
    <source>
        <strain evidence="2">CGMCC 4.7403</strain>
    </source>
</reference>
<evidence type="ECO:0000313" key="3">
    <source>
        <dbReference type="Proteomes" id="UP000603227"/>
    </source>
</evidence>
<accession>A0A918ZBQ0</accession>